<name>A0AAD2CHV8_9STRA</name>
<proteinExistence type="predicted"/>
<dbReference type="AlphaFoldDB" id="A0AAD2CHV8"/>
<keyword evidence="3" id="KW-1185">Reference proteome</keyword>
<keyword evidence="1" id="KW-0812">Transmembrane</keyword>
<keyword evidence="1" id="KW-0472">Membrane</keyword>
<dbReference type="EMBL" id="CAKOGP040000435">
    <property type="protein sequence ID" value="CAJ1934990.1"/>
    <property type="molecule type" value="Genomic_DNA"/>
</dbReference>
<sequence length="104" mass="12338">MLGTCFYSSDFNNLRLEKFVEDHPDDYEWVSNDDEEEYDYEEKIEEEAVYEYFKVEAIEDAPVKALMSDKLACRNITRNIIIAPNVYFSYVLCHTMSWIAIMLP</sequence>
<evidence type="ECO:0000256" key="1">
    <source>
        <dbReference type="SAM" id="Phobius"/>
    </source>
</evidence>
<keyword evidence="1" id="KW-1133">Transmembrane helix</keyword>
<evidence type="ECO:0000313" key="3">
    <source>
        <dbReference type="Proteomes" id="UP001295423"/>
    </source>
</evidence>
<reference evidence="2" key="1">
    <citation type="submission" date="2023-08" db="EMBL/GenBank/DDBJ databases">
        <authorList>
            <person name="Audoor S."/>
            <person name="Bilcke G."/>
        </authorList>
    </citation>
    <scope>NUCLEOTIDE SEQUENCE</scope>
</reference>
<evidence type="ECO:0000313" key="2">
    <source>
        <dbReference type="EMBL" id="CAJ1934990.1"/>
    </source>
</evidence>
<comment type="caution">
    <text evidence="2">The sequence shown here is derived from an EMBL/GenBank/DDBJ whole genome shotgun (WGS) entry which is preliminary data.</text>
</comment>
<gene>
    <name evidence="2" type="ORF">CYCCA115_LOCUS4327</name>
</gene>
<protein>
    <submittedName>
        <fullName evidence="2">Uncharacterized protein</fullName>
    </submittedName>
</protein>
<organism evidence="2 3">
    <name type="scientific">Cylindrotheca closterium</name>
    <dbReference type="NCBI Taxonomy" id="2856"/>
    <lineage>
        <taxon>Eukaryota</taxon>
        <taxon>Sar</taxon>
        <taxon>Stramenopiles</taxon>
        <taxon>Ochrophyta</taxon>
        <taxon>Bacillariophyta</taxon>
        <taxon>Bacillariophyceae</taxon>
        <taxon>Bacillariophycidae</taxon>
        <taxon>Bacillariales</taxon>
        <taxon>Bacillariaceae</taxon>
        <taxon>Cylindrotheca</taxon>
    </lineage>
</organism>
<dbReference type="Proteomes" id="UP001295423">
    <property type="component" value="Unassembled WGS sequence"/>
</dbReference>
<accession>A0AAD2CHV8</accession>
<feature type="transmembrane region" description="Helical" evidence="1">
    <location>
        <begin position="80"/>
        <end position="101"/>
    </location>
</feature>